<feature type="region of interest" description="Disordered" evidence="9">
    <location>
        <begin position="1"/>
        <end position="40"/>
    </location>
</feature>
<evidence type="ECO:0000256" key="1">
    <source>
        <dbReference type="ARBA" id="ARBA00004123"/>
    </source>
</evidence>
<evidence type="ECO:0000256" key="2">
    <source>
        <dbReference type="ARBA" id="ARBA00008089"/>
    </source>
</evidence>
<dbReference type="AlphaFoldDB" id="A0A1L9SW41"/>
<dbReference type="GO" id="GO:0003712">
    <property type="term" value="F:transcription coregulator activity"/>
    <property type="evidence" value="ECO:0007669"/>
    <property type="project" value="InterPro"/>
</dbReference>
<dbReference type="Proteomes" id="UP000184188">
    <property type="component" value="Unassembled WGS sequence"/>
</dbReference>
<evidence type="ECO:0000256" key="8">
    <source>
        <dbReference type="SAM" id="Coils"/>
    </source>
</evidence>
<evidence type="ECO:0000256" key="9">
    <source>
        <dbReference type="SAM" id="MobiDB-lite"/>
    </source>
</evidence>
<dbReference type="GO" id="GO:0006357">
    <property type="term" value="P:regulation of transcription by RNA polymerase II"/>
    <property type="evidence" value="ECO:0007669"/>
    <property type="project" value="InterPro"/>
</dbReference>
<dbReference type="GO" id="GO:0016592">
    <property type="term" value="C:mediator complex"/>
    <property type="evidence" value="ECO:0007669"/>
    <property type="project" value="InterPro"/>
</dbReference>
<comment type="subcellular location">
    <subcellularLocation>
        <location evidence="1 7">Nucleus</location>
    </subcellularLocation>
</comment>
<gene>
    <name evidence="7" type="primary">MED9</name>
    <name evidence="10" type="ORF">ASPZODRAFT_138497</name>
</gene>
<protein>
    <recommendedName>
        <fullName evidence="7">Mediator of RNA polymerase II transcription subunit 9</fullName>
    </recommendedName>
    <alternativeName>
        <fullName evidence="7">Mediator complex subunit 9</fullName>
    </alternativeName>
</protein>
<evidence type="ECO:0000256" key="6">
    <source>
        <dbReference type="ARBA" id="ARBA00023242"/>
    </source>
</evidence>
<dbReference type="OrthoDB" id="5414694at2759"/>
<keyword evidence="3 7" id="KW-0805">Transcription regulation</keyword>
<dbReference type="STRING" id="1073090.A0A1L9SW41"/>
<comment type="function">
    <text evidence="7">Component of the Mediator complex, a coactivator involved in the regulated transcription of nearly all RNA polymerase II-dependent genes. Mediator functions as a bridge to convey information from gene-specific regulatory proteins to the basal RNA polymerase II transcription machinery. Mediator is recruited to promoters by direct interactions with regulatory proteins and serves as a scaffold for the assembly of a functional preinitiation complex with RNA polymerase II and the general transcription factors.</text>
</comment>
<comment type="similarity">
    <text evidence="2 7">Belongs to the Mediator complex subunit 9 family.</text>
</comment>
<name>A0A1L9SW41_9EURO</name>
<evidence type="ECO:0000313" key="10">
    <source>
        <dbReference type="EMBL" id="OJJ51399.1"/>
    </source>
</evidence>
<reference evidence="11" key="1">
    <citation type="journal article" date="2017" name="Genome Biol.">
        <title>Comparative genomics reveals high biological diversity and specific adaptations in the industrially and medically important fungal genus Aspergillus.</title>
        <authorList>
            <person name="de Vries R.P."/>
            <person name="Riley R."/>
            <person name="Wiebenga A."/>
            <person name="Aguilar-Osorio G."/>
            <person name="Amillis S."/>
            <person name="Uchima C.A."/>
            <person name="Anderluh G."/>
            <person name="Asadollahi M."/>
            <person name="Askin M."/>
            <person name="Barry K."/>
            <person name="Battaglia E."/>
            <person name="Bayram O."/>
            <person name="Benocci T."/>
            <person name="Braus-Stromeyer S.A."/>
            <person name="Caldana C."/>
            <person name="Canovas D."/>
            <person name="Cerqueira G.C."/>
            <person name="Chen F."/>
            <person name="Chen W."/>
            <person name="Choi C."/>
            <person name="Clum A."/>
            <person name="Dos Santos R.A."/>
            <person name="Damasio A.R."/>
            <person name="Diallinas G."/>
            <person name="Emri T."/>
            <person name="Fekete E."/>
            <person name="Flipphi M."/>
            <person name="Freyberg S."/>
            <person name="Gallo A."/>
            <person name="Gournas C."/>
            <person name="Habgood R."/>
            <person name="Hainaut M."/>
            <person name="Harispe M.L."/>
            <person name="Henrissat B."/>
            <person name="Hilden K.S."/>
            <person name="Hope R."/>
            <person name="Hossain A."/>
            <person name="Karabika E."/>
            <person name="Karaffa L."/>
            <person name="Karanyi Z."/>
            <person name="Krasevec N."/>
            <person name="Kuo A."/>
            <person name="Kusch H."/>
            <person name="LaButti K."/>
            <person name="Lagendijk E.L."/>
            <person name="Lapidus A."/>
            <person name="Levasseur A."/>
            <person name="Lindquist E."/>
            <person name="Lipzen A."/>
            <person name="Logrieco A.F."/>
            <person name="MacCabe A."/>
            <person name="Maekelae M.R."/>
            <person name="Malavazi I."/>
            <person name="Melin P."/>
            <person name="Meyer V."/>
            <person name="Mielnichuk N."/>
            <person name="Miskei M."/>
            <person name="Molnar A.P."/>
            <person name="Mule G."/>
            <person name="Ngan C.Y."/>
            <person name="Orejas M."/>
            <person name="Orosz E."/>
            <person name="Ouedraogo J.P."/>
            <person name="Overkamp K.M."/>
            <person name="Park H.-S."/>
            <person name="Perrone G."/>
            <person name="Piumi F."/>
            <person name="Punt P.J."/>
            <person name="Ram A.F."/>
            <person name="Ramon A."/>
            <person name="Rauscher S."/>
            <person name="Record E."/>
            <person name="Riano-Pachon D.M."/>
            <person name="Robert V."/>
            <person name="Roehrig J."/>
            <person name="Ruller R."/>
            <person name="Salamov A."/>
            <person name="Salih N.S."/>
            <person name="Samson R.A."/>
            <person name="Sandor E."/>
            <person name="Sanguinetti M."/>
            <person name="Schuetze T."/>
            <person name="Sepcic K."/>
            <person name="Shelest E."/>
            <person name="Sherlock G."/>
            <person name="Sophianopoulou V."/>
            <person name="Squina F.M."/>
            <person name="Sun H."/>
            <person name="Susca A."/>
            <person name="Todd R.B."/>
            <person name="Tsang A."/>
            <person name="Unkles S.E."/>
            <person name="van de Wiele N."/>
            <person name="van Rossen-Uffink D."/>
            <person name="Oliveira J.V."/>
            <person name="Vesth T.C."/>
            <person name="Visser J."/>
            <person name="Yu J.-H."/>
            <person name="Zhou M."/>
            <person name="Andersen M.R."/>
            <person name="Archer D.B."/>
            <person name="Baker S.E."/>
            <person name="Benoit I."/>
            <person name="Brakhage A.A."/>
            <person name="Braus G.H."/>
            <person name="Fischer R."/>
            <person name="Frisvad J.C."/>
            <person name="Goldman G.H."/>
            <person name="Houbraken J."/>
            <person name="Oakley B."/>
            <person name="Pocsi I."/>
            <person name="Scazzocchio C."/>
            <person name="Seiboth B."/>
            <person name="vanKuyk P.A."/>
            <person name="Wortman J."/>
            <person name="Dyer P.S."/>
            <person name="Grigoriev I.V."/>
        </authorList>
    </citation>
    <scope>NUCLEOTIDE SEQUENCE [LARGE SCALE GENOMIC DNA]</scope>
    <source>
        <strain evidence="11">CBS 506.65</strain>
    </source>
</reference>
<keyword evidence="5 7" id="KW-0804">Transcription</keyword>
<keyword evidence="6 7" id="KW-0539">Nucleus</keyword>
<keyword evidence="4 7" id="KW-0010">Activator</keyword>
<keyword evidence="8" id="KW-0175">Coiled coil</keyword>
<dbReference type="VEuPathDB" id="FungiDB:ASPZODRAFT_138497"/>
<evidence type="ECO:0000256" key="7">
    <source>
        <dbReference type="RuleBase" id="RU364145"/>
    </source>
</evidence>
<dbReference type="Pfam" id="PF07544">
    <property type="entry name" value="Med9"/>
    <property type="match status" value="1"/>
</dbReference>
<evidence type="ECO:0000256" key="4">
    <source>
        <dbReference type="ARBA" id="ARBA00023159"/>
    </source>
</evidence>
<evidence type="ECO:0000256" key="5">
    <source>
        <dbReference type="ARBA" id="ARBA00023163"/>
    </source>
</evidence>
<evidence type="ECO:0000313" key="11">
    <source>
        <dbReference type="Proteomes" id="UP000184188"/>
    </source>
</evidence>
<dbReference type="EMBL" id="KV878336">
    <property type="protein sequence ID" value="OJJ51399.1"/>
    <property type="molecule type" value="Genomic_DNA"/>
</dbReference>
<organism evidence="10 11">
    <name type="scientific">Penicilliopsis zonata CBS 506.65</name>
    <dbReference type="NCBI Taxonomy" id="1073090"/>
    <lineage>
        <taxon>Eukaryota</taxon>
        <taxon>Fungi</taxon>
        <taxon>Dikarya</taxon>
        <taxon>Ascomycota</taxon>
        <taxon>Pezizomycotina</taxon>
        <taxon>Eurotiomycetes</taxon>
        <taxon>Eurotiomycetidae</taxon>
        <taxon>Eurotiales</taxon>
        <taxon>Aspergillaceae</taxon>
        <taxon>Penicilliopsis</taxon>
    </lineage>
</organism>
<evidence type="ECO:0000256" key="3">
    <source>
        <dbReference type="ARBA" id="ARBA00023015"/>
    </source>
</evidence>
<feature type="coiled-coil region" evidence="8">
    <location>
        <begin position="161"/>
        <end position="195"/>
    </location>
</feature>
<accession>A0A1L9SW41</accession>
<proteinExistence type="inferred from homology"/>
<comment type="subunit">
    <text evidence="7">Component of the Mediator complex.</text>
</comment>
<sequence length="202" mass="20960">MASRSPTALTPLPKASSAPQTPAIAVSSPTQPVSFPPPQTFDIIPPLHGLLCRLLSPHTTGASDAARGATDTVGQPSLAVPTQAQQQPSVVNDNRNQILTGAPQQMLSSSATGVTASASSTAVTGDIGPNALPSLDAKDLPTESSAIKIRIQKARAVVDSLPDVHRSVTEQEREMKDLEDRIARLRSVIADFGSRAGGETLT</sequence>
<dbReference type="InterPro" id="IPR011425">
    <property type="entry name" value="Med9"/>
</dbReference>
<keyword evidence="11" id="KW-1185">Reference proteome</keyword>